<dbReference type="Pfam" id="PF13867">
    <property type="entry name" value="SAP30_Sin3_bdg"/>
    <property type="match status" value="1"/>
</dbReference>
<dbReference type="InterPro" id="IPR024145">
    <property type="entry name" value="His_deAcase_SAP30/SAP30L"/>
</dbReference>
<dbReference type="EMBL" id="GBBI01000716">
    <property type="protein sequence ID" value="JAC17996.1"/>
    <property type="molecule type" value="mRNA"/>
</dbReference>
<evidence type="ECO:0000256" key="7">
    <source>
        <dbReference type="ARBA" id="ARBA00023015"/>
    </source>
</evidence>
<dbReference type="GO" id="GO:0000118">
    <property type="term" value="C:histone deacetylase complex"/>
    <property type="evidence" value="ECO:0007669"/>
    <property type="project" value="TreeGrafter"/>
</dbReference>
<evidence type="ECO:0000313" key="15">
    <source>
        <dbReference type="EMBL" id="JAC17996.1"/>
    </source>
</evidence>
<comment type="subcellular location">
    <subcellularLocation>
        <location evidence="1">Nucleus</location>
    </subcellularLocation>
</comment>
<evidence type="ECO:0000256" key="1">
    <source>
        <dbReference type="ARBA" id="ARBA00004123"/>
    </source>
</evidence>
<evidence type="ECO:0000259" key="14">
    <source>
        <dbReference type="Pfam" id="PF13867"/>
    </source>
</evidence>
<dbReference type="InterPro" id="IPR025718">
    <property type="entry name" value="SAP30_Sin3-bd"/>
</dbReference>
<dbReference type="Gene3D" id="6.10.160.20">
    <property type="match status" value="1"/>
</dbReference>
<dbReference type="GO" id="GO:0003712">
    <property type="term" value="F:transcription coregulator activity"/>
    <property type="evidence" value="ECO:0007669"/>
    <property type="project" value="TreeGrafter"/>
</dbReference>
<dbReference type="AlphaFoldDB" id="A0A023F940"/>
<keyword evidence="9" id="KW-0804">Transcription</keyword>
<dbReference type="PANTHER" id="PTHR13286">
    <property type="entry name" value="SAP30"/>
    <property type="match status" value="1"/>
</dbReference>
<evidence type="ECO:0000256" key="8">
    <source>
        <dbReference type="ARBA" id="ARBA00023125"/>
    </source>
</evidence>
<feature type="domain" description="Histone deacetylase complex subunit SAP30 Sin3 binding" evidence="14">
    <location>
        <begin position="110"/>
        <end position="162"/>
    </location>
</feature>
<dbReference type="GO" id="GO:0003677">
    <property type="term" value="F:DNA binding"/>
    <property type="evidence" value="ECO:0007669"/>
    <property type="project" value="UniProtKB-KW"/>
</dbReference>
<dbReference type="InterPro" id="IPR025717">
    <property type="entry name" value="SAP30_zn-finger"/>
</dbReference>
<keyword evidence="10" id="KW-0539">Nucleus</keyword>
<name>A0A023F940_TRIIF</name>
<feature type="domain" description="Histone deacetylase complex subunit SAP30 zinc-finger" evidence="13">
    <location>
        <begin position="24"/>
        <end position="92"/>
    </location>
</feature>
<evidence type="ECO:0000256" key="10">
    <source>
        <dbReference type="ARBA" id="ARBA00023242"/>
    </source>
</evidence>
<keyword evidence="5" id="KW-0863">Zinc-finger</keyword>
<evidence type="ECO:0000256" key="5">
    <source>
        <dbReference type="ARBA" id="ARBA00022771"/>
    </source>
</evidence>
<dbReference type="GO" id="GO:0006355">
    <property type="term" value="P:regulation of DNA-templated transcription"/>
    <property type="evidence" value="ECO:0007669"/>
    <property type="project" value="TreeGrafter"/>
</dbReference>
<evidence type="ECO:0000256" key="6">
    <source>
        <dbReference type="ARBA" id="ARBA00022833"/>
    </source>
</evidence>
<evidence type="ECO:0000256" key="2">
    <source>
        <dbReference type="ARBA" id="ARBA00006283"/>
    </source>
</evidence>
<sequence>MQRGGGESTNGFSTGEDDSRGPPDQICCLVDDSQRCCRPAGNASYSKRIQKIVTQRKLKLHLDHNARHIYICDYHKGVIQSARSKRRRKDSEEDSNETDTEHPEMDLSQLQVNTLRRYKRHFKVQTRPGLNKAQLSDILLKHFKALPVSEKDVINNFYYTVKTDGNKLDIKNGSDTT</sequence>
<keyword evidence="3" id="KW-0678">Repressor</keyword>
<proteinExistence type="evidence at transcript level"/>
<dbReference type="GO" id="GO:0008270">
    <property type="term" value="F:zinc ion binding"/>
    <property type="evidence" value="ECO:0007669"/>
    <property type="project" value="UniProtKB-KW"/>
</dbReference>
<reference evidence="15" key="1">
    <citation type="journal article" date="2014" name="PLoS Negl. Trop. Dis.">
        <title>An updated insight into the Sialotranscriptome of Triatoma infestans: developmental stage and geographic variations.</title>
        <authorList>
            <person name="Schwarz A."/>
            <person name="Medrano-Mercado N."/>
            <person name="Schaub G.A."/>
            <person name="Struchiner C.J."/>
            <person name="Bargues M.D."/>
            <person name="Levy M.Z."/>
            <person name="Ribeiro J.M."/>
        </authorList>
    </citation>
    <scope>NUCLEOTIDE SEQUENCE</scope>
    <source>
        <strain evidence="15">Chile</strain>
        <tissue evidence="15">Salivary glands</tissue>
    </source>
</reference>
<feature type="region of interest" description="Disordered" evidence="12">
    <location>
        <begin position="82"/>
        <end position="105"/>
    </location>
</feature>
<dbReference type="InterPro" id="IPR038291">
    <property type="entry name" value="SAP30_C_sf"/>
</dbReference>
<comment type="similarity">
    <text evidence="2">Belongs to the SAP30 family.</text>
</comment>
<evidence type="ECO:0000259" key="13">
    <source>
        <dbReference type="Pfam" id="PF13866"/>
    </source>
</evidence>
<evidence type="ECO:0000256" key="4">
    <source>
        <dbReference type="ARBA" id="ARBA00022723"/>
    </source>
</evidence>
<evidence type="ECO:0000256" key="3">
    <source>
        <dbReference type="ARBA" id="ARBA00022491"/>
    </source>
</evidence>
<dbReference type="FunFam" id="3.40.1800.30:FF:000001">
    <property type="entry name" value="Histone deacetylase complex subunit"/>
    <property type="match status" value="1"/>
</dbReference>
<accession>A0A023F940</accession>
<organism evidence="15">
    <name type="scientific">Triatoma infestans</name>
    <name type="common">Assassin bug</name>
    <dbReference type="NCBI Taxonomy" id="30076"/>
    <lineage>
        <taxon>Eukaryota</taxon>
        <taxon>Metazoa</taxon>
        <taxon>Ecdysozoa</taxon>
        <taxon>Arthropoda</taxon>
        <taxon>Hexapoda</taxon>
        <taxon>Insecta</taxon>
        <taxon>Pterygota</taxon>
        <taxon>Neoptera</taxon>
        <taxon>Paraneoptera</taxon>
        <taxon>Hemiptera</taxon>
        <taxon>Heteroptera</taxon>
        <taxon>Panheteroptera</taxon>
        <taxon>Cimicomorpha</taxon>
        <taxon>Reduviidae</taxon>
        <taxon>Triatominae</taxon>
        <taxon>Triatoma</taxon>
    </lineage>
</organism>
<keyword evidence="6" id="KW-0862">Zinc</keyword>
<protein>
    <recommendedName>
        <fullName evidence="11">Histone deacetylase complex subunit SAP30 homolog</fullName>
    </recommendedName>
</protein>
<dbReference type="PANTHER" id="PTHR13286:SF6">
    <property type="entry name" value="HISTONE DEACETYLASE COMPLEX SUBUNIT SAP30L-RELATED"/>
    <property type="match status" value="1"/>
</dbReference>
<keyword evidence="4" id="KW-0479">Metal-binding</keyword>
<evidence type="ECO:0000256" key="12">
    <source>
        <dbReference type="SAM" id="MobiDB-lite"/>
    </source>
</evidence>
<dbReference type="Pfam" id="PF13866">
    <property type="entry name" value="zf-SAP30"/>
    <property type="match status" value="1"/>
</dbReference>
<evidence type="ECO:0000256" key="11">
    <source>
        <dbReference type="ARBA" id="ARBA00073392"/>
    </source>
</evidence>
<evidence type="ECO:0000256" key="9">
    <source>
        <dbReference type="ARBA" id="ARBA00023163"/>
    </source>
</evidence>
<feature type="region of interest" description="Disordered" evidence="12">
    <location>
        <begin position="1"/>
        <end position="24"/>
    </location>
</feature>
<keyword evidence="7" id="KW-0805">Transcription regulation</keyword>
<dbReference type="Gene3D" id="3.40.1800.30">
    <property type="match status" value="1"/>
</dbReference>
<keyword evidence="8" id="KW-0238">DNA-binding</keyword>